<dbReference type="Gene3D" id="3.40.50.2300">
    <property type="match status" value="1"/>
</dbReference>
<dbReference type="InterPro" id="IPR016032">
    <property type="entry name" value="Sig_transdc_resp-reg_C-effctor"/>
</dbReference>
<keyword evidence="7" id="KW-1185">Reference proteome</keyword>
<dbReference type="PRINTS" id="PR00038">
    <property type="entry name" value="HTHLUXR"/>
</dbReference>
<dbReference type="SUPFAM" id="SSF46894">
    <property type="entry name" value="C-terminal effector domain of the bipartite response regulators"/>
    <property type="match status" value="1"/>
</dbReference>
<keyword evidence="2" id="KW-0238">DNA-binding</keyword>
<dbReference type="InterPro" id="IPR000792">
    <property type="entry name" value="Tscrpt_reg_LuxR_C"/>
</dbReference>
<dbReference type="RefSeq" id="WP_264513187.1">
    <property type="nucleotide sequence ID" value="NZ_JAPDDR010000004.1"/>
</dbReference>
<evidence type="ECO:0000256" key="3">
    <source>
        <dbReference type="PROSITE-ProRule" id="PRU00169"/>
    </source>
</evidence>
<comment type="caution">
    <text evidence="6">The sequence shown here is derived from an EMBL/GenBank/DDBJ whole genome shotgun (WGS) entry which is preliminary data.</text>
</comment>
<dbReference type="SMART" id="SM00448">
    <property type="entry name" value="REC"/>
    <property type="match status" value="1"/>
</dbReference>
<accession>A0ABT3G379</accession>
<name>A0ABT3G379_9BACT</name>
<dbReference type="CDD" id="cd06170">
    <property type="entry name" value="LuxR_C_like"/>
    <property type="match status" value="1"/>
</dbReference>
<evidence type="ECO:0000256" key="1">
    <source>
        <dbReference type="ARBA" id="ARBA00022553"/>
    </source>
</evidence>
<dbReference type="PROSITE" id="PS50110">
    <property type="entry name" value="RESPONSE_REGULATORY"/>
    <property type="match status" value="1"/>
</dbReference>
<evidence type="ECO:0000313" key="6">
    <source>
        <dbReference type="EMBL" id="MCW1913685.1"/>
    </source>
</evidence>
<sequence>MRILIADDHELIRRGLRGLLLDHLPGAEIVDAGDAREAMALIESAPFDLALVDINMPGRSGLELLRDLRRLFPSMPVLVVSAHTEEDFALRALKLGAAGYVSKQSASDLLVAAVKRVLAGGRYVSSAVAERLAKAAAEGWTGTPHENLSHREMQVLQLIAKGSSIKEIASDLALSEKTIATYRSRISEKLGLSTNVELTRYAMQNHLVE</sequence>
<reference evidence="6" key="1">
    <citation type="submission" date="2022-10" db="EMBL/GenBank/DDBJ databases">
        <title>Luteolibacter sp. GHJ8, whole genome shotgun sequencing project.</title>
        <authorList>
            <person name="Zhao G."/>
            <person name="Shen L."/>
        </authorList>
    </citation>
    <scope>NUCLEOTIDE SEQUENCE</scope>
    <source>
        <strain evidence="6">GHJ8</strain>
    </source>
</reference>
<evidence type="ECO:0000313" key="7">
    <source>
        <dbReference type="Proteomes" id="UP001165653"/>
    </source>
</evidence>
<dbReference type="Pfam" id="PF00196">
    <property type="entry name" value="GerE"/>
    <property type="match status" value="1"/>
</dbReference>
<keyword evidence="1 3" id="KW-0597">Phosphoprotein</keyword>
<dbReference type="PROSITE" id="PS50043">
    <property type="entry name" value="HTH_LUXR_2"/>
    <property type="match status" value="1"/>
</dbReference>
<dbReference type="SMART" id="SM00421">
    <property type="entry name" value="HTH_LUXR"/>
    <property type="match status" value="1"/>
</dbReference>
<feature type="domain" description="HTH luxR-type" evidence="4">
    <location>
        <begin position="141"/>
        <end position="206"/>
    </location>
</feature>
<evidence type="ECO:0000259" key="4">
    <source>
        <dbReference type="PROSITE" id="PS50043"/>
    </source>
</evidence>
<gene>
    <name evidence="6" type="ORF">OJ996_08870</name>
</gene>
<dbReference type="InterPro" id="IPR011006">
    <property type="entry name" value="CheY-like_superfamily"/>
</dbReference>
<dbReference type="Proteomes" id="UP001165653">
    <property type="component" value="Unassembled WGS sequence"/>
</dbReference>
<evidence type="ECO:0000256" key="2">
    <source>
        <dbReference type="ARBA" id="ARBA00023125"/>
    </source>
</evidence>
<dbReference type="EMBL" id="JAPDDR010000004">
    <property type="protein sequence ID" value="MCW1913685.1"/>
    <property type="molecule type" value="Genomic_DNA"/>
</dbReference>
<dbReference type="PANTHER" id="PTHR43214">
    <property type="entry name" value="TWO-COMPONENT RESPONSE REGULATOR"/>
    <property type="match status" value="1"/>
</dbReference>
<dbReference type="InterPro" id="IPR001789">
    <property type="entry name" value="Sig_transdc_resp-reg_receiver"/>
</dbReference>
<dbReference type="InterPro" id="IPR039420">
    <property type="entry name" value="WalR-like"/>
</dbReference>
<feature type="domain" description="Response regulatory" evidence="5">
    <location>
        <begin position="2"/>
        <end position="118"/>
    </location>
</feature>
<dbReference type="CDD" id="cd17535">
    <property type="entry name" value="REC_NarL-like"/>
    <property type="match status" value="1"/>
</dbReference>
<organism evidence="6 7">
    <name type="scientific">Luteolibacter rhizosphaerae</name>
    <dbReference type="NCBI Taxonomy" id="2989719"/>
    <lineage>
        <taxon>Bacteria</taxon>
        <taxon>Pseudomonadati</taxon>
        <taxon>Verrucomicrobiota</taxon>
        <taxon>Verrucomicrobiia</taxon>
        <taxon>Verrucomicrobiales</taxon>
        <taxon>Verrucomicrobiaceae</taxon>
        <taxon>Luteolibacter</taxon>
    </lineage>
</organism>
<dbReference type="InterPro" id="IPR058245">
    <property type="entry name" value="NreC/VraR/RcsB-like_REC"/>
</dbReference>
<protein>
    <submittedName>
        <fullName evidence="6">Response regulator transcription factor</fullName>
    </submittedName>
</protein>
<proteinExistence type="predicted"/>
<evidence type="ECO:0000259" key="5">
    <source>
        <dbReference type="PROSITE" id="PS50110"/>
    </source>
</evidence>
<dbReference type="Pfam" id="PF00072">
    <property type="entry name" value="Response_reg"/>
    <property type="match status" value="1"/>
</dbReference>
<feature type="modified residue" description="4-aspartylphosphate" evidence="3">
    <location>
        <position position="53"/>
    </location>
</feature>
<dbReference type="SUPFAM" id="SSF52172">
    <property type="entry name" value="CheY-like"/>
    <property type="match status" value="1"/>
</dbReference>